<name>A0A926FBM9_9FIRM</name>
<evidence type="ECO:0000259" key="1">
    <source>
        <dbReference type="Pfam" id="PF08241"/>
    </source>
</evidence>
<keyword evidence="3" id="KW-1185">Reference proteome</keyword>
<accession>A0A926FBM9</accession>
<dbReference type="EMBL" id="JACRTE010000011">
    <property type="protein sequence ID" value="MBC8596946.1"/>
    <property type="molecule type" value="Genomic_DNA"/>
</dbReference>
<evidence type="ECO:0000313" key="2">
    <source>
        <dbReference type="EMBL" id="MBC8596946.1"/>
    </source>
</evidence>
<reference evidence="2" key="1">
    <citation type="submission" date="2020-08" db="EMBL/GenBank/DDBJ databases">
        <title>Genome public.</title>
        <authorList>
            <person name="Liu C."/>
            <person name="Sun Q."/>
        </authorList>
    </citation>
    <scope>NUCLEOTIDE SEQUENCE</scope>
    <source>
        <strain evidence="2">NSJ-50</strain>
    </source>
</reference>
<dbReference type="Gene3D" id="3.40.50.150">
    <property type="entry name" value="Vaccinia Virus protein VP39"/>
    <property type="match status" value="1"/>
</dbReference>
<dbReference type="InterPro" id="IPR013216">
    <property type="entry name" value="Methyltransf_11"/>
</dbReference>
<evidence type="ECO:0000313" key="3">
    <source>
        <dbReference type="Proteomes" id="UP000647416"/>
    </source>
</evidence>
<dbReference type="GO" id="GO:0008757">
    <property type="term" value="F:S-adenosylmethionine-dependent methyltransferase activity"/>
    <property type="evidence" value="ECO:0007669"/>
    <property type="project" value="InterPro"/>
</dbReference>
<dbReference type="SUPFAM" id="SSF53335">
    <property type="entry name" value="S-adenosyl-L-methionine-dependent methyltransferases"/>
    <property type="match status" value="1"/>
</dbReference>
<comment type="caution">
    <text evidence="2">The sequence shown here is derived from an EMBL/GenBank/DDBJ whole genome shotgun (WGS) entry which is preliminary data.</text>
</comment>
<dbReference type="Proteomes" id="UP000647416">
    <property type="component" value="Unassembled WGS sequence"/>
</dbReference>
<proteinExistence type="predicted"/>
<feature type="domain" description="Methyltransferase type 11" evidence="1">
    <location>
        <begin position="40"/>
        <end position="134"/>
    </location>
</feature>
<dbReference type="AlphaFoldDB" id="A0A926FBM9"/>
<dbReference type="InterPro" id="IPR029063">
    <property type="entry name" value="SAM-dependent_MTases_sf"/>
</dbReference>
<dbReference type="Pfam" id="PF08241">
    <property type="entry name" value="Methyltransf_11"/>
    <property type="match status" value="1"/>
</dbReference>
<dbReference type="GO" id="GO:0032259">
    <property type="term" value="P:methylation"/>
    <property type="evidence" value="ECO:0007669"/>
    <property type="project" value="UniProtKB-KW"/>
</dbReference>
<keyword evidence="2" id="KW-0808">Transferase</keyword>
<gene>
    <name evidence="2" type="ORF">H8706_08705</name>
</gene>
<keyword evidence="2" id="KW-0489">Methyltransferase</keyword>
<sequence>MFWDNVACVYDVFANVINRKTNEELCSVVKNLILPEYEVLECACGTGLLTKETAQRCKSLVATDFSEKMLERAKKKCRKYANVHFEKADIMHLDYPDHSFDAVVAANVIHLLDEPYKALHELERVCRPGGKIIIPTYMNRTENGKINGASKAIEKAGADFKRKFTPETYRDFFAAAGYAEASYTLCEGRIPCAVAVLIKKGALL</sequence>
<dbReference type="RefSeq" id="WP_262432321.1">
    <property type="nucleotide sequence ID" value="NZ_JACRTE010000011.1"/>
</dbReference>
<protein>
    <submittedName>
        <fullName evidence="2">Class I SAM-dependent methyltransferase</fullName>
    </submittedName>
</protein>
<dbReference type="CDD" id="cd02440">
    <property type="entry name" value="AdoMet_MTases"/>
    <property type="match status" value="1"/>
</dbReference>
<dbReference type="PANTHER" id="PTHR43591">
    <property type="entry name" value="METHYLTRANSFERASE"/>
    <property type="match status" value="1"/>
</dbReference>
<organism evidence="2 3">
    <name type="scientific">Qingrenia yutianensis</name>
    <dbReference type="NCBI Taxonomy" id="2763676"/>
    <lineage>
        <taxon>Bacteria</taxon>
        <taxon>Bacillati</taxon>
        <taxon>Bacillota</taxon>
        <taxon>Clostridia</taxon>
        <taxon>Eubacteriales</taxon>
        <taxon>Oscillospiraceae</taxon>
        <taxon>Qingrenia</taxon>
    </lineage>
</organism>